<proteinExistence type="predicted"/>
<feature type="compositionally biased region" description="Pro residues" evidence="1">
    <location>
        <begin position="144"/>
        <end position="155"/>
    </location>
</feature>
<dbReference type="AlphaFoldDB" id="A0A8C5J4A5"/>
<reference evidence="2" key="2">
    <citation type="submission" date="2025-09" db="UniProtKB">
        <authorList>
            <consortium name="Ensembl"/>
        </authorList>
    </citation>
    <scope>IDENTIFICATION</scope>
</reference>
<organism evidence="2 3">
    <name type="scientific">Junco hyemalis</name>
    <name type="common">Dark-eyed junco</name>
    <dbReference type="NCBI Taxonomy" id="40217"/>
    <lineage>
        <taxon>Eukaryota</taxon>
        <taxon>Metazoa</taxon>
        <taxon>Chordata</taxon>
        <taxon>Craniata</taxon>
        <taxon>Vertebrata</taxon>
        <taxon>Euteleostomi</taxon>
        <taxon>Archelosauria</taxon>
        <taxon>Archosauria</taxon>
        <taxon>Dinosauria</taxon>
        <taxon>Saurischia</taxon>
        <taxon>Theropoda</taxon>
        <taxon>Coelurosauria</taxon>
        <taxon>Aves</taxon>
        <taxon>Neognathae</taxon>
        <taxon>Neoaves</taxon>
        <taxon>Telluraves</taxon>
        <taxon>Australaves</taxon>
        <taxon>Passeriformes</taxon>
        <taxon>Passerellidae</taxon>
        <taxon>Junco</taxon>
    </lineage>
</organism>
<dbReference type="Proteomes" id="UP000694408">
    <property type="component" value="Unplaced"/>
</dbReference>
<accession>A0A8C5J4A5</accession>
<dbReference type="Ensembl" id="ENSJHYT00000016486.1">
    <property type="protein sequence ID" value="ENSJHYP00000013635.1"/>
    <property type="gene ID" value="ENSJHYG00000010566.1"/>
</dbReference>
<evidence type="ECO:0000256" key="1">
    <source>
        <dbReference type="SAM" id="MobiDB-lite"/>
    </source>
</evidence>
<feature type="region of interest" description="Disordered" evidence="1">
    <location>
        <begin position="1"/>
        <end position="86"/>
    </location>
</feature>
<keyword evidence="3" id="KW-1185">Reference proteome</keyword>
<evidence type="ECO:0000313" key="2">
    <source>
        <dbReference type="Ensembl" id="ENSJHYP00000013635.1"/>
    </source>
</evidence>
<reference evidence="2" key="1">
    <citation type="submission" date="2025-08" db="UniProtKB">
        <authorList>
            <consortium name="Ensembl"/>
        </authorList>
    </citation>
    <scope>IDENTIFICATION</scope>
</reference>
<feature type="compositionally biased region" description="Basic residues" evidence="1">
    <location>
        <begin position="45"/>
        <end position="54"/>
    </location>
</feature>
<feature type="compositionally biased region" description="Basic residues" evidence="1">
    <location>
        <begin position="12"/>
        <end position="26"/>
    </location>
</feature>
<sequence>MLAGMLLCRGTSQRRARSKGRHCRGHIPKEGTGEGTSQRVALQRAHPKGGHPRKMRDDCRSRAPPRGTGVSEEQTPNKAELPENPHSALCHGQPACSDTFVSAVAPVCPMCVCSDIFVEQMCPGSCSKGGGSSGQEFGQVPSTDPTPFPAPCSKY</sequence>
<evidence type="ECO:0000313" key="3">
    <source>
        <dbReference type="Proteomes" id="UP000694408"/>
    </source>
</evidence>
<name>A0A8C5J4A5_JUNHY</name>
<feature type="region of interest" description="Disordered" evidence="1">
    <location>
        <begin position="130"/>
        <end position="155"/>
    </location>
</feature>
<protein>
    <submittedName>
        <fullName evidence="2">Uncharacterized protein</fullName>
    </submittedName>
</protein>